<evidence type="ECO:0000313" key="2">
    <source>
        <dbReference type="EMBL" id="QJB22376.1"/>
    </source>
</evidence>
<keyword evidence="1" id="KW-0175">Coiled coil</keyword>
<sequence length="94" mass="10778">MMTIEELAGLQKVKNKLECAYKQLNDATESLETTLINEPLAIINTDYSFLANNIEDAREVLNKTITKLDRYNEALATNKEEIDKYLHLTKSKTK</sequence>
<protein>
    <submittedName>
        <fullName evidence="2">Uncharacterized protein</fullName>
    </submittedName>
</protein>
<dbReference type="Proteomes" id="UP000503288">
    <property type="component" value="Genome"/>
</dbReference>
<reference evidence="2 3" key="1">
    <citation type="submission" date="2020-03" db="EMBL/GenBank/DDBJ databases">
        <authorList>
            <person name="Dunne M."/>
            <person name="Klumpp J."/>
            <person name="Hagens S."/>
            <person name="Loessner M.J."/>
        </authorList>
    </citation>
    <scope>NUCLEOTIDE SEQUENCE [LARGE SCALE GENOMIC DNA]</scope>
</reference>
<organism evidence="2 3">
    <name type="scientific">Listeria phage P100plus</name>
    <dbReference type="NCBI Taxonomy" id="2723937"/>
    <lineage>
        <taxon>Viruses</taxon>
        <taxon>Duplodnaviria</taxon>
        <taxon>Heunggongvirae</taxon>
        <taxon>Uroviricota</taxon>
        <taxon>Caudoviricetes</taxon>
        <taxon>Herelleviridae</taxon>
        <taxon>Jasinskavirinae</taxon>
        <taxon>Pecentumvirus</taxon>
        <taxon>Pecentumvirus P100</taxon>
    </lineage>
</organism>
<evidence type="ECO:0000313" key="3">
    <source>
        <dbReference type="Proteomes" id="UP000503288"/>
    </source>
</evidence>
<accession>A0A6H2A7R6</accession>
<dbReference type="EMBL" id="MT178766">
    <property type="protein sequence ID" value="QJB22376.1"/>
    <property type="molecule type" value="Genomic_DNA"/>
</dbReference>
<name>A0A6H2A7R6_9CAUD</name>
<proteinExistence type="predicted"/>
<evidence type="ECO:0000256" key="1">
    <source>
        <dbReference type="SAM" id="Coils"/>
    </source>
</evidence>
<feature type="coiled-coil region" evidence="1">
    <location>
        <begin position="7"/>
        <end position="74"/>
    </location>
</feature>